<dbReference type="InterPro" id="IPR036280">
    <property type="entry name" value="Multihaem_cyt_sf"/>
</dbReference>
<dbReference type="EMBL" id="JANHAX010000001">
    <property type="protein sequence ID" value="MDQ2089374.1"/>
    <property type="molecule type" value="Genomic_DNA"/>
</dbReference>
<feature type="chain" id="PRO_5042202928" description="Hdr-like menaquinol oxidoreductase cytochrome c subunit" evidence="1">
    <location>
        <begin position="21"/>
        <end position="174"/>
    </location>
</feature>
<evidence type="ECO:0000313" key="2">
    <source>
        <dbReference type="EMBL" id="MDQ2089374.1"/>
    </source>
</evidence>
<evidence type="ECO:0000313" key="3">
    <source>
        <dbReference type="Proteomes" id="UP001226762"/>
    </source>
</evidence>
<sequence>MARLAVLLAFILSLAGVAQAEERSSLLPAVPKATGEPHAEGNEYWRKNHMEMMRHDRDLTLRMGDREIEASLKGCFDCHAVKDDHGMPVTYTSEKHFCRVCHDYAAVKVDCFMCHRSTPDGVDEHAINGDSHAGLMTSPEGDAGAGAVAGYLERLARPARRTMMTSTTTSGADE</sequence>
<evidence type="ECO:0008006" key="4">
    <source>
        <dbReference type="Google" id="ProtNLM"/>
    </source>
</evidence>
<dbReference type="RefSeq" id="WP_306734620.1">
    <property type="nucleotide sequence ID" value="NZ_JANHAX010000001.1"/>
</dbReference>
<dbReference type="SUPFAM" id="SSF48695">
    <property type="entry name" value="Multiheme cytochromes"/>
    <property type="match status" value="1"/>
</dbReference>
<keyword evidence="1" id="KW-0732">Signal</keyword>
<feature type="signal peptide" evidence="1">
    <location>
        <begin position="1"/>
        <end position="20"/>
    </location>
</feature>
<dbReference type="Proteomes" id="UP001226762">
    <property type="component" value="Unassembled WGS sequence"/>
</dbReference>
<name>A0AAE4B4H3_9RHOB</name>
<proteinExistence type="predicted"/>
<reference evidence="2" key="1">
    <citation type="submission" date="2022-07" db="EMBL/GenBank/DDBJ databases">
        <authorList>
            <person name="Otstavnykh N."/>
            <person name="Isaeva M."/>
            <person name="Bystritskaya E."/>
        </authorList>
    </citation>
    <scope>NUCLEOTIDE SEQUENCE</scope>
    <source>
        <strain evidence="2">KCTC 52189</strain>
    </source>
</reference>
<dbReference type="AlphaFoldDB" id="A0AAE4B4H3"/>
<evidence type="ECO:0000256" key="1">
    <source>
        <dbReference type="SAM" id="SignalP"/>
    </source>
</evidence>
<gene>
    <name evidence="2" type="ORF">NO357_05610</name>
</gene>
<accession>A0AAE4B4H3</accession>
<organism evidence="2 3">
    <name type="scientific">Marimonas arenosa</name>
    <dbReference type="NCBI Taxonomy" id="1795305"/>
    <lineage>
        <taxon>Bacteria</taxon>
        <taxon>Pseudomonadati</taxon>
        <taxon>Pseudomonadota</taxon>
        <taxon>Alphaproteobacteria</taxon>
        <taxon>Rhodobacterales</taxon>
        <taxon>Paracoccaceae</taxon>
        <taxon>Marimonas</taxon>
    </lineage>
</organism>
<reference evidence="2" key="2">
    <citation type="submission" date="2023-02" db="EMBL/GenBank/DDBJ databases">
        <title>'Rhodoalgimonas zhirmunskyi' gen. nov., isolated from a red alga.</title>
        <authorList>
            <person name="Nedashkovskaya O.I."/>
            <person name="Otstavnykh N.Y."/>
            <person name="Bystritskaya E.P."/>
            <person name="Balabanova L.A."/>
            <person name="Isaeva M.P."/>
        </authorList>
    </citation>
    <scope>NUCLEOTIDE SEQUENCE</scope>
    <source>
        <strain evidence="2">KCTC 52189</strain>
    </source>
</reference>
<keyword evidence="3" id="KW-1185">Reference proteome</keyword>
<comment type="caution">
    <text evidence="2">The sequence shown here is derived from an EMBL/GenBank/DDBJ whole genome shotgun (WGS) entry which is preliminary data.</text>
</comment>
<protein>
    <recommendedName>
        <fullName evidence="4">Hdr-like menaquinol oxidoreductase cytochrome c subunit</fullName>
    </recommendedName>
</protein>